<dbReference type="InterPro" id="IPR022755">
    <property type="entry name" value="Znf_C2H2_jaz"/>
</dbReference>
<evidence type="ECO:0000256" key="2">
    <source>
        <dbReference type="ARBA" id="ARBA00022771"/>
    </source>
</evidence>
<accession>A0A0D7AEN3</accession>
<dbReference type="Gene3D" id="3.30.40.10">
    <property type="entry name" value="Zinc/RING finger domain, C3HC4 (zinc finger)"/>
    <property type="match status" value="1"/>
</dbReference>
<evidence type="ECO:0000256" key="3">
    <source>
        <dbReference type="ARBA" id="ARBA00022833"/>
    </source>
</evidence>
<proteinExistence type="predicted"/>
<gene>
    <name evidence="6" type="ORF">FISHEDRAFT_43682</name>
</gene>
<keyword evidence="7" id="KW-1185">Reference proteome</keyword>
<keyword evidence="3" id="KW-0862">Zinc</keyword>
<dbReference type="Pfam" id="PF12171">
    <property type="entry name" value="zf-C2H2_jaz"/>
    <property type="match status" value="1"/>
</dbReference>
<dbReference type="InterPro" id="IPR013083">
    <property type="entry name" value="Znf_RING/FYVE/PHD"/>
</dbReference>
<evidence type="ECO:0000256" key="4">
    <source>
        <dbReference type="PROSITE-ProRule" id="PRU00175"/>
    </source>
</evidence>
<dbReference type="AlphaFoldDB" id="A0A0D7AEN3"/>
<dbReference type="GO" id="GO:0008270">
    <property type="term" value="F:zinc ion binding"/>
    <property type="evidence" value="ECO:0007669"/>
    <property type="project" value="UniProtKB-KW"/>
</dbReference>
<dbReference type="InterPro" id="IPR001841">
    <property type="entry name" value="Znf_RING"/>
</dbReference>
<evidence type="ECO:0000313" key="6">
    <source>
        <dbReference type="EMBL" id="KIY48331.1"/>
    </source>
</evidence>
<feature type="domain" description="RING-type" evidence="5">
    <location>
        <begin position="176"/>
        <end position="214"/>
    </location>
</feature>
<evidence type="ECO:0000256" key="1">
    <source>
        <dbReference type="ARBA" id="ARBA00022723"/>
    </source>
</evidence>
<protein>
    <recommendedName>
        <fullName evidence="5">RING-type domain-containing protein</fullName>
    </recommendedName>
</protein>
<dbReference type="Proteomes" id="UP000054144">
    <property type="component" value="Unassembled WGS sequence"/>
</dbReference>
<evidence type="ECO:0000313" key="7">
    <source>
        <dbReference type="Proteomes" id="UP000054144"/>
    </source>
</evidence>
<reference evidence="6 7" key="1">
    <citation type="journal article" date="2015" name="Fungal Genet. Biol.">
        <title>Evolution of novel wood decay mechanisms in Agaricales revealed by the genome sequences of Fistulina hepatica and Cylindrobasidium torrendii.</title>
        <authorList>
            <person name="Floudas D."/>
            <person name="Held B.W."/>
            <person name="Riley R."/>
            <person name="Nagy L.G."/>
            <person name="Koehler G."/>
            <person name="Ransdell A.S."/>
            <person name="Younus H."/>
            <person name="Chow J."/>
            <person name="Chiniquy J."/>
            <person name="Lipzen A."/>
            <person name="Tritt A."/>
            <person name="Sun H."/>
            <person name="Haridas S."/>
            <person name="LaButti K."/>
            <person name="Ohm R.A."/>
            <person name="Kues U."/>
            <person name="Blanchette R.A."/>
            <person name="Grigoriev I.V."/>
            <person name="Minto R.E."/>
            <person name="Hibbett D.S."/>
        </authorList>
    </citation>
    <scope>NUCLEOTIDE SEQUENCE [LARGE SCALE GENOMIC DNA]</scope>
    <source>
        <strain evidence="6 7">ATCC 64428</strain>
    </source>
</reference>
<keyword evidence="2 4" id="KW-0863">Zinc-finger</keyword>
<keyword evidence="1" id="KW-0479">Metal-binding</keyword>
<dbReference type="PROSITE" id="PS50089">
    <property type="entry name" value="ZF_RING_2"/>
    <property type="match status" value="1"/>
</dbReference>
<dbReference type="SUPFAM" id="SSF57850">
    <property type="entry name" value="RING/U-box"/>
    <property type="match status" value="1"/>
</dbReference>
<dbReference type="EMBL" id="KN881851">
    <property type="protein sequence ID" value="KIY48331.1"/>
    <property type="molecule type" value="Genomic_DNA"/>
</dbReference>
<evidence type="ECO:0000259" key="5">
    <source>
        <dbReference type="PROSITE" id="PS50089"/>
    </source>
</evidence>
<dbReference type="OrthoDB" id="6077919at2759"/>
<organism evidence="6 7">
    <name type="scientific">Fistulina hepatica ATCC 64428</name>
    <dbReference type="NCBI Taxonomy" id="1128425"/>
    <lineage>
        <taxon>Eukaryota</taxon>
        <taxon>Fungi</taxon>
        <taxon>Dikarya</taxon>
        <taxon>Basidiomycota</taxon>
        <taxon>Agaricomycotina</taxon>
        <taxon>Agaricomycetes</taxon>
        <taxon>Agaricomycetidae</taxon>
        <taxon>Agaricales</taxon>
        <taxon>Fistulinaceae</taxon>
        <taxon>Fistulina</taxon>
    </lineage>
</organism>
<name>A0A0D7AEN3_9AGAR</name>
<sequence length="232" mass="26579">MDAAYCAMCDKYFPDDHARRAHIQSSKCHPRCDKCDKRFLNRTSLSCARCPRHRYCEVCDMHFKTAVGLRVRVDYASKYRSDSDEETNDIEEQAMFSHAGWRDNLETKKFPRFTESPYFLDDLGASDDEMFEGSRSNPPWESDDQYDFPDIDDSEVTSCVDDDKAHEMVDVLQLTCPLCKREPHVACVTQCGHLFCTTCGLEAVLADECCPICEEPSFVGQLKKIYLNADAQ</sequence>